<evidence type="ECO:0000256" key="3">
    <source>
        <dbReference type="ARBA" id="ARBA00022833"/>
    </source>
</evidence>
<dbReference type="PROSITE" id="PS00518">
    <property type="entry name" value="ZF_RING_1"/>
    <property type="match status" value="1"/>
</dbReference>
<protein>
    <recommendedName>
        <fullName evidence="6">RING-type domain-containing protein</fullName>
    </recommendedName>
</protein>
<keyword evidence="1" id="KW-0479">Metal-binding</keyword>
<reference evidence="7" key="2">
    <citation type="submission" date="2025-09" db="UniProtKB">
        <authorList>
            <consortium name="Ensembl"/>
        </authorList>
    </citation>
    <scope>IDENTIFICATION</scope>
</reference>
<keyword evidence="8" id="KW-1185">Reference proteome</keyword>
<dbReference type="InterPro" id="IPR001841">
    <property type="entry name" value="Znf_RING"/>
</dbReference>
<evidence type="ECO:0000256" key="2">
    <source>
        <dbReference type="ARBA" id="ARBA00022771"/>
    </source>
</evidence>
<keyword evidence="5" id="KW-0732">Signal</keyword>
<dbReference type="Proteomes" id="UP000694427">
    <property type="component" value="Unplaced"/>
</dbReference>
<keyword evidence="2 4" id="KW-0863">Zinc-finger</keyword>
<reference evidence="7" key="1">
    <citation type="submission" date="2025-08" db="UniProtKB">
        <authorList>
            <consortium name="Ensembl"/>
        </authorList>
    </citation>
    <scope>IDENTIFICATION</scope>
</reference>
<dbReference type="SUPFAM" id="SSF57850">
    <property type="entry name" value="RING/U-box"/>
    <property type="match status" value="1"/>
</dbReference>
<evidence type="ECO:0000259" key="6">
    <source>
        <dbReference type="PROSITE" id="PS50089"/>
    </source>
</evidence>
<dbReference type="Gene3D" id="3.30.40.10">
    <property type="entry name" value="Zinc/RING finger domain, C3HC4 (zinc finger)"/>
    <property type="match status" value="1"/>
</dbReference>
<feature type="chain" id="PRO_5034668206" description="RING-type domain-containing protein" evidence="5">
    <location>
        <begin position="29"/>
        <end position="63"/>
    </location>
</feature>
<dbReference type="InterPro" id="IPR017907">
    <property type="entry name" value="Znf_RING_CS"/>
</dbReference>
<organism evidence="7 8">
    <name type="scientific">Cyprinus carpio</name>
    <name type="common">Common carp</name>
    <dbReference type="NCBI Taxonomy" id="7962"/>
    <lineage>
        <taxon>Eukaryota</taxon>
        <taxon>Metazoa</taxon>
        <taxon>Chordata</taxon>
        <taxon>Craniata</taxon>
        <taxon>Vertebrata</taxon>
        <taxon>Euteleostomi</taxon>
        <taxon>Actinopterygii</taxon>
        <taxon>Neopterygii</taxon>
        <taxon>Teleostei</taxon>
        <taxon>Ostariophysi</taxon>
        <taxon>Cypriniformes</taxon>
        <taxon>Cyprinidae</taxon>
        <taxon>Cyprininae</taxon>
        <taxon>Cyprinus</taxon>
    </lineage>
</organism>
<keyword evidence="3" id="KW-0862">Zinc</keyword>
<name>A0A8C1LUA4_CYPCA</name>
<evidence type="ECO:0000313" key="7">
    <source>
        <dbReference type="Ensembl" id="ENSCCRP00010066134.1"/>
    </source>
</evidence>
<dbReference type="Pfam" id="PF15227">
    <property type="entry name" value="zf-C3HC4_4"/>
    <property type="match status" value="1"/>
</dbReference>
<evidence type="ECO:0000256" key="4">
    <source>
        <dbReference type="PROSITE-ProRule" id="PRU00175"/>
    </source>
</evidence>
<dbReference type="SMART" id="SM00184">
    <property type="entry name" value="RING"/>
    <property type="match status" value="1"/>
</dbReference>
<dbReference type="PROSITE" id="PS50089">
    <property type="entry name" value="ZF_RING_2"/>
    <property type="match status" value="1"/>
</dbReference>
<dbReference type="GO" id="GO:0008270">
    <property type="term" value="F:zinc ion binding"/>
    <property type="evidence" value="ECO:0007669"/>
    <property type="project" value="UniProtKB-KW"/>
</dbReference>
<feature type="domain" description="RING-type" evidence="6">
    <location>
        <begin position="10"/>
        <end position="54"/>
    </location>
</feature>
<dbReference type="AlphaFoldDB" id="A0A8C1LUA4"/>
<evidence type="ECO:0000256" key="5">
    <source>
        <dbReference type="SAM" id="SignalP"/>
    </source>
</evidence>
<accession>A0A8C1LUA4</accession>
<dbReference type="InterPro" id="IPR013083">
    <property type="entry name" value="Znf_RING/FYVE/PHD"/>
</dbReference>
<sequence>KKTIMTKLTCPMCLHLFLDPVTLPCAHSFCLVCLEAPERDKTSGFDQVLCCPVCGQEHLSPES</sequence>
<evidence type="ECO:0000256" key="1">
    <source>
        <dbReference type="ARBA" id="ARBA00022723"/>
    </source>
</evidence>
<proteinExistence type="predicted"/>
<evidence type="ECO:0000313" key="8">
    <source>
        <dbReference type="Proteomes" id="UP000694427"/>
    </source>
</evidence>
<dbReference type="Ensembl" id="ENSCCRT00010072886.1">
    <property type="protein sequence ID" value="ENSCCRP00010066134.1"/>
    <property type="gene ID" value="ENSCCRG00010028451.1"/>
</dbReference>
<feature type="signal peptide" evidence="5">
    <location>
        <begin position="1"/>
        <end position="28"/>
    </location>
</feature>